<keyword evidence="6" id="KW-0418">Kinase</keyword>
<evidence type="ECO:0000256" key="5">
    <source>
        <dbReference type="ARBA" id="ARBA00022683"/>
    </source>
</evidence>
<comment type="caution">
    <text evidence="8">The sequence shown here is derived from an EMBL/GenBank/DDBJ whole genome shotgun (WGS) entry which is preliminary data.</text>
</comment>
<dbReference type="PROSITE" id="PS00371">
    <property type="entry name" value="PTS_EIIA_TYPE_1_HIS"/>
    <property type="match status" value="1"/>
</dbReference>
<reference evidence="8 9" key="1">
    <citation type="submission" date="2019-08" db="EMBL/GenBank/DDBJ databases">
        <title>In-depth cultivation of the pig gut microbiome towards novel bacterial diversity and tailored functional studies.</title>
        <authorList>
            <person name="Wylensek D."/>
            <person name="Hitch T.C.A."/>
            <person name="Clavel T."/>
        </authorList>
    </citation>
    <scope>NUCLEOTIDE SEQUENCE [LARGE SCALE GENOMIC DNA]</scope>
    <source>
        <strain evidence="9">WCA-380-WT-3B3</strain>
    </source>
</reference>
<evidence type="ECO:0000256" key="2">
    <source>
        <dbReference type="ARBA" id="ARBA00022448"/>
    </source>
</evidence>
<dbReference type="InterPro" id="IPR050890">
    <property type="entry name" value="PTS_EIIA_component"/>
</dbReference>
<dbReference type="PANTHER" id="PTHR45008">
    <property type="entry name" value="PTS SYSTEM GLUCOSE-SPECIFIC EIIA COMPONENT"/>
    <property type="match status" value="1"/>
</dbReference>
<dbReference type="EMBL" id="VUNL01000004">
    <property type="protein sequence ID" value="MSV24477.1"/>
    <property type="molecule type" value="Genomic_DNA"/>
</dbReference>
<evidence type="ECO:0000256" key="3">
    <source>
        <dbReference type="ARBA" id="ARBA00022597"/>
    </source>
</evidence>
<dbReference type="PROSITE" id="PS51093">
    <property type="entry name" value="PTS_EIIA_TYPE_1"/>
    <property type="match status" value="1"/>
</dbReference>
<organism evidence="8 9">
    <name type="scientific">Selenomonas montiformis</name>
    <dbReference type="NCBI Taxonomy" id="2652285"/>
    <lineage>
        <taxon>Bacteria</taxon>
        <taxon>Bacillati</taxon>
        <taxon>Bacillota</taxon>
        <taxon>Negativicutes</taxon>
        <taxon>Selenomonadales</taxon>
        <taxon>Selenomonadaceae</taxon>
        <taxon>Selenomonas</taxon>
    </lineage>
</organism>
<dbReference type="SUPFAM" id="SSF51261">
    <property type="entry name" value="Duplicated hybrid motif"/>
    <property type="match status" value="1"/>
</dbReference>
<dbReference type="Proteomes" id="UP000430222">
    <property type="component" value="Unassembled WGS sequence"/>
</dbReference>
<dbReference type="GO" id="GO:0009401">
    <property type="term" value="P:phosphoenolpyruvate-dependent sugar phosphotransferase system"/>
    <property type="evidence" value="ECO:0007669"/>
    <property type="project" value="UniProtKB-KW"/>
</dbReference>
<dbReference type="FunFam" id="2.70.70.10:FF:000001">
    <property type="entry name" value="PTS system glucose-specific IIA component"/>
    <property type="match status" value="1"/>
</dbReference>
<evidence type="ECO:0000313" key="8">
    <source>
        <dbReference type="EMBL" id="MSV24477.1"/>
    </source>
</evidence>
<keyword evidence="9" id="KW-1185">Reference proteome</keyword>
<proteinExistence type="predicted"/>
<keyword evidence="2" id="KW-0813">Transport</keyword>
<evidence type="ECO:0000256" key="1">
    <source>
        <dbReference type="ARBA" id="ARBA00004496"/>
    </source>
</evidence>
<accession>A0A6I2UTD2</accession>
<evidence type="ECO:0000259" key="7">
    <source>
        <dbReference type="PROSITE" id="PS51093"/>
    </source>
</evidence>
<dbReference type="AlphaFoldDB" id="A0A6I2UTD2"/>
<dbReference type="PANTHER" id="PTHR45008:SF1">
    <property type="entry name" value="PTS SYSTEM GLUCOSE-SPECIFIC EIIA COMPONENT"/>
    <property type="match status" value="1"/>
</dbReference>
<protein>
    <submittedName>
        <fullName evidence="8">PTS glucose transporter subunit IIA</fullName>
    </submittedName>
</protein>
<evidence type="ECO:0000256" key="4">
    <source>
        <dbReference type="ARBA" id="ARBA00022679"/>
    </source>
</evidence>
<dbReference type="NCBIfam" id="TIGR00830">
    <property type="entry name" value="PTBA"/>
    <property type="match status" value="1"/>
</dbReference>
<name>A0A6I2UTD2_9FIRM</name>
<keyword evidence="3 8" id="KW-0762">Sugar transport</keyword>
<keyword evidence="5" id="KW-0598">Phosphotransferase system</keyword>
<dbReference type="GO" id="GO:0005737">
    <property type="term" value="C:cytoplasm"/>
    <property type="evidence" value="ECO:0007669"/>
    <property type="project" value="UniProtKB-SubCell"/>
</dbReference>
<dbReference type="RefSeq" id="WP_154620251.1">
    <property type="nucleotide sequence ID" value="NZ_VUNL01000004.1"/>
</dbReference>
<evidence type="ECO:0000313" key="9">
    <source>
        <dbReference type="Proteomes" id="UP000430222"/>
    </source>
</evidence>
<keyword evidence="4" id="KW-0808">Transferase</keyword>
<feature type="domain" description="PTS EIIA type-1" evidence="7">
    <location>
        <begin position="27"/>
        <end position="132"/>
    </location>
</feature>
<dbReference type="Gene3D" id="2.70.70.10">
    <property type="entry name" value="Glucose Permease (Domain IIA)"/>
    <property type="match status" value="1"/>
</dbReference>
<comment type="subcellular location">
    <subcellularLocation>
        <location evidence="1">Cytoplasm</location>
    </subcellularLocation>
</comment>
<dbReference type="Pfam" id="PF00358">
    <property type="entry name" value="PTS_EIIA_1"/>
    <property type="match status" value="1"/>
</dbReference>
<gene>
    <name evidence="8" type="ORF">FYJ78_04600</name>
</gene>
<dbReference type="InterPro" id="IPR001127">
    <property type="entry name" value="PTS_EIIA_1_perm"/>
</dbReference>
<dbReference type="InterPro" id="IPR011055">
    <property type="entry name" value="Dup_hybrid_motif"/>
</dbReference>
<sequence>MFGFGKKEKNIAAPVDGRIIDITAVEDEVFSQKLMGDGFAVEPAEGADTIAAPSAGTVRLLADTLHAVAIDADGLEVLIHIGLDTVELGGKGFAALTRQGANVHRGDPLIRFDAGIIRGEGKPLTTMVVLTNGAQKASRIDKHLDRPEGVLNVRLSS</sequence>
<dbReference type="GO" id="GO:0016301">
    <property type="term" value="F:kinase activity"/>
    <property type="evidence" value="ECO:0007669"/>
    <property type="project" value="UniProtKB-KW"/>
</dbReference>
<evidence type="ECO:0000256" key="6">
    <source>
        <dbReference type="ARBA" id="ARBA00022777"/>
    </source>
</evidence>